<gene>
    <name evidence="1" type="ORF">PNAL_LOCUS6446</name>
</gene>
<dbReference type="OrthoDB" id="426293at2759"/>
<evidence type="ECO:0000313" key="2">
    <source>
        <dbReference type="Proteomes" id="UP001153461"/>
    </source>
</evidence>
<proteinExistence type="predicted"/>
<evidence type="ECO:0000313" key="1">
    <source>
        <dbReference type="EMBL" id="CAG8163903.1"/>
    </source>
</evidence>
<comment type="caution">
    <text evidence="1">The sequence shown here is derived from an EMBL/GenBank/DDBJ whole genome shotgun (WGS) entry which is preliminary data.</text>
</comment>
<dbReference type="EMBL" id="CAJVNV010000333">
    <property type="protein sequence ID" value="CAG8163903.1"/>
    <property type="molecule type" value="Genomic_DNA"/>
</dbReference>
<dbReference type="AlphaFoldDB" id="A0A9W4HUX7"/>
<organism evidence="1 2">
    <name type="scientific">Penicillium nalgiovense</name>
    <dbReference type="NCBI Taxonomy" id="60175"/>
    <lineage>
        <taxon>Eukaryota</taxon>
        <taxon>Fungi</taxon>
        <taxon>Dikarya</taxon>
        <taxon>Ascomycota</taxon>
        <taxon>Pezizomycotina</taxon>
        <taxon>Eurotiomycetes</taxon>
        <taxon>Eurotiomycetidae</taxon>
        <taxon>Eurotiales</taxon>
        <taxon>Aspergillaceae</taxon>
        <taxon>Penicillium</taxon>
    </lineage>
</organism>
<sequence length="61" mass="7094">MVLIYARCPEALGMWRITRSGSSFHVHLSKWFLVNGADPNRRSYSYKDCTPFSCCFIEMVD</sequence>
<protein>
    <submittedName>
        <fullName evidence="1">Uncharacterized protein</fullName>
    </submittedName>
</protein>
<accession>A0A9W4HUX7</accession>
<dbReference type="Proteomes" id="UP001153461">
    <property type="component" value="Unassembled WGS sequence"/>
</dbReference>
<name>A0A9W4HUX7_PENNA</name>
<reference evidence="1" key="1">
    <citation type="submission" date="2021-07" db="EMBL/GenBank/DDBJ databases">
        <authorList>
            <person name="Branca A.L. A."/>
        </authorList>
    </citation>
    <scope>NUCLEOTIDE SEQUENCE</scope>
</reference>